<dbReference type="EMBL" id="AP025628">
    <property type="protein sequence ID" value="BDG61952.1"/>
    <property type="molecule type" value="Genomic_DNA"/>
</dbReference>
<gene>
    <name evidence="1" type="ORF">caldi_30420</name>
</gene>
<sequence>MSSEDRWPRQGDRLFISEGNWWEKATLHWVQGWQALEVYATGYREAAELLSSHVLQTRGDHDLLVYPIVFLWRHYVELRLKGLLRTAKQLSDDESEMHLTHGLKDYWYKLRLLIEQPRFPSIDKSDLDAVESVIYELDSADPSSFAFRYPFDRRGEPSKPNTGVYVDIRNFTDVMGRVSNFLDALNDYLSEYLNIKWELELDMHNDYEDYDI</sequence>
<accession>A0AA35CMJ9</accession>
<dbReference type="Proteomes" id="UP001163687">
    <property type="component" value="Chromosome"/>
</dbReference>
<proteinExistence type="predicted"/>
<organism evidence="1 2">
    <name type="scientific">Caldinitratiruptor microaerophilus</name>
    <dbReference type="NCBI Taxonomy" id="671077"/>
    <lineage>
        <taxon>Bacteria</taxon>
        <taxon>Bacillati</taxon>
        <taxon>Bacillota</taxon>
        <taxon>Clostridia</taxon>
        <taxon>Eubacteriales</taxon>
        <taxon>Symbiobacteriaceae</taxon>
        <taxon>Caldinitratiruptor</taxon>
    </lineage>
</organism>
<evidence type="ECO:0000313" key="2">
    <source>
        <dbReference type="Proteomes" id="UP001163687"/>
    </source>
</evidence>
<evidence type="ECO:0000313" key="1">
    <source>
        <dbReference type="EMBL" id="BDG61952.1"/>
    </source>
</evidence>
<reference evidence="1" key="1">
    <citation type="submission" date="2022-03" db="EMBL/GenBank/DDBJ databases">
        <title>Complete genome sequence of Caldinitratiruptor microaerophilus.</title>
        <authorList>
            <person name="Mukaiyama R."/>
            <person name="Nishiyama T."/>
            <person name="Ueda K."/>
        </authorList>
    </citation>
    <scope>NUCLEOTIDE SEQUENCE</scope>
    <source>
        <strain evidence="1">JCM 16183</strain>
    </source>
</reference>
<name>A0AA35CMJ9_9FIRM</name>
<dbReference type="KEGG" id="cmic:caldi_30420"/>
<evidence type="ECO:0008006" key="3">
    <source>
        <dbReference type="Google" id="ProtNLM"/>
    </source>
</evidence>
<dbReference type="AlphaFoldDB" id="A0AA35CMJ9"/>
<keyword evidence="2" id="KW-1185">Reference proteome</keyword>
<protein>
    <recommendedName>
        <fullName evidence="3">HEPN domain-containing protein</fullName>
    </recommendedName>
</protein>
<dbReference type="RefSeq" id="WP_264842576.1">
    <property type="nucleotide sequence ID" value="NZ_AP025628.1"/>
</dbReference>